<keyword evidence="4" id="KW-0067">ATP-binding</keyword>
<dbReference type="CDD" id="cd07776">
    <property type="entry name" value="ASKHA_NBD_FGGY_SpXK-like"/>
    <property type="match status" value="1"/>
</dbReference>
<evidence type="ECO:0000313" key="8">
    <source>
        <dbReference type="Proteomes" id="UP000507470"/>
    </source>
</evidence>
<keyword evidence="8" id="KW-1185">Reference proteome</keyword>
<dbReference type="SUPFAM" id="SSF53067">
    <property type="entry name" value="Actin-like ATPase domain"/>
    <property type="match status" value="2"/>
</dbReference>
<protein>
    <recommendedName>
        <fullName evidence="4">Xylulose kinase</fullName>
        <ecNumber evidence="4">2.7.1.17</ecNumber>
    </recommendedName>
</protein>
<keyword evidence="3 4" id="KW-0418">Kinase</keyword>
<keyword evidence="4" id="KW-0859">Xylose metabolism</keyword>
<evidence type="ECO:0000256" key="1">
    <source>
        <dbReference type="ARBA" id="ARBA00009156"/>
    </source>
</evidence>
<dbReference type="Proteomes" id="UP000507470">
    <property type="component" value="Unassembled WGS sequence"/>
</dbReference>
<comment type="function">
    <text evidence="4">Phosphorylates D-xylulose to produce D-xylulose 5-phosphate, a molecule that may play an important role in the regulation of glucose metabolism and lipogenesis.</text>
</comment>
<dbReference type="Pfam" id="PF02782">
    <property type="entry name" value="FGGY_C"/>
    <property type="match status" value="1"/>
</dbReference>
<evidence type="ECO:0000256" key="3">
    <source>
        <dbReference type="ARBA" id="ARBA00022777"/>
    </source>
</evidence>
<gene>
    <name evidence="7" type="ORF">MCOR_39615</name>
</gene>
<evidence type="ECO:0000256" key="4">
    <source>
        <dbReference type="RuleBase" id="RU367058"/>
    </source>
</evidence>
<evidence type="ECO:0000313" key="7">
    <source>
        <dbReference type="EMBL" id="CAC5405985.1"/>
    </source>
</evidence>
<evidence type="ECO:0000259" key="5">
    <source>
        <dbReference type="Pfam" id="PF00370"/>
    </source>
</evidence>
<feature type="domain" description="Carbohydrate kinase FGGY C-terminal" evidence="6">
    <location>
        <begin position="110"/>
        <end position="290"/>
    </location>
</feature>
<dbReference type="Gene3D" id="3.30.420.40">
    <property type="match status" value="2"/>
</dbReference>
<dbReference type="AlphaFoldDB" id="A0A6J8DD64"/>
<dbReference type="EC" id="2.7.1.17" evidence="4"/>
<comment type="similarity">
    <text evidence="1 4">Belongs to the FGGY kinase family.</text>
</comment>
<reference evidence="7 8" key="1">
    <citation type="submission" date="2020-06" db="EMBL/GenBank/DDBJ databases">
        <authorList>
            <person name="Li R."/>
            <person name="Bekaert M."/>
        </authorList>
    </citation>
    <scope>NUCLEOTIDE SEQUENCE [LARGE SCALE GENOMIC DNA]</scope>
    <source>
        <strain evidence="8">wild</strain>
    </source>
</reference>
<keyword evidence="4" id="KW-0119">Carbohydrate metabolism</keyword>
<evidence type="ECO:0000259" key="6">
    <source>
        <dbReference type="Pfam" id="PF02782"/>
    </source>
</evidence>
<sequence>MEVKRISLVSSFVPSILIGDYAPIDLSDGSGMNLLDINTKTWSQQCLDVCGDNLGEKLGEPVPSPTVVGNIHSYFCDKYGFPDECKIVAFTGDNPSSLAGLSPRVGDVIVSLGTSDTVFLWMSQQRAETEGHVFVNPIDPNDYMIMVCFKNGSLEREAIKDRCAGSWEKFEDMVKSTPMGNNGNFGLFFGQVEVQPFLKGTFRFNEKNEKVDVFPPDVEVRAVLEGQMIARRVYSELRGMKITPQTRLLATGGASNNKAIQQVMADVFNAPVYTTEIADSAALGGCYRAIQACTGKQFEDVVKNHPEPVCVAKPTPGCVEVYDKMCERYRIIEKIITEK</sequence>
<comment type="catalytic activity">
    <reaction evidence="4">
        <text>D-xylulose + ATP = D-xylulose 5-phosphate + ADP + H(+)</text>
        <dbReference type="Rhea" id="RHEA:10964"/>
        <dbReference type="ChEBI" id="CHEBI:15378"/>
        <dbReference type="ChEBI" id="CHEBI:17140"/>
        <dbReference type="ChEBI" id="CHEBI:30616"/>
        <dbReference type="ChEBI" id="CHEBI:57737"/>
        <dbReference type="ChEBI" id="CHEBI:456216"/>
        <dbReference type="EC" id="2.7.1.17"/>
    </reaction>
</comment>
<keyword evidence="2 4" id="KW-0808">Transferase</keyword>
<dbReference type="GO" id="GO:0004856">
    <property type="term" value="F:D-xylulokinase activity"/>
    <property type="evidence" value="ECO:0007669"/>
    <property type="project" value="UniProtKB-UniRule"/>
</dbReference>
<dbReference type="Pfam" id="PF00370">
    <property type="entry name" value="FGGY_N"/>
    <property type="match status" value="1"/>
</dbReference>
<dbReference type="GO" id="GO:0005997">
    <property type="term" value="P:xylulose metabolic process"/>
    <property type="evidence" value="ECO:0007669"/>
    <property type="project" value="UniProtKB-UniRule"/>
</dbReference>
<dbReference type="InterPro" id="IPR042024">
    <property type="entry name" value="D-XK_euk"/>
</dbReference>
<dbReference type="GO" id="GO:0042732">
    <property type="term" value="P:D-xylose metabolic process"/>
    <property type="evidence" value="ECO:0007669"/>
    <property type="project" value="UniProtKB-UniRule"/>
</dbReference>
<organism evidence="7 8">
    <name type="scientific">Mytilus coruscus</name>
    <name type="common">Sea mussel</name>
    <dbReference type="NCBI Taxonomy" id="42192"/>
    <lineage>
        <taxon>Eukaryota</taxon>
        <taxon>Metazoa</taxon>
        <taxon>Spiralia</taxon>
        <taxon>Lophotrochozoa</taxon>
        <taxon>Mollusca</taxon>
        <taxon>Bivalvia</taxon>
        <taxon>Autobranchia</taxon>
        <taxon>Pteriomorphia</taxon>
        <taxon>Mytilida</taxon>
        <taxon>Mytiloidea</taxon>
        <taxon>Mytilidae</taxon>
        <taxon>Mytilinae</taxon>
        <taxon>Mytilus</taxon>
    </lineage>
</organism>
<dbReference type="GO" id="GO:0005524">
    <property type="term" value="F:ATP binding"/>
    <property type="evidence" value="ECO:0007669"/>
    <property type="project" value="UniProtKB-KW"/>
</dbReference>
<dbReference type="OrthoDB" id="1728974at2759"/>
<proteinExistence type="inferred from homology"/>
<dbReference type="InterPro" id="IPR043129">
    <property type="entry name" value="ATPase_NBD"/>
</dbReference>
<dbReference type="FunFam" id="3.30.420.40:FF:000096">
    <property type="entry name" value="xylulose kinase"/>
    <property type="match status" value="1"/>
</dbReference>
<dbReference type="InterPro" id="IPR018484">
    <property type="entry name" value="FGGY_N"/>
</dbReference>
<accession>A0A6J8DD64</accession>
<keyword evidence="4" id="KW-0547">Nucleotide-binding</keyword>
<dbReference type="PANTHER" id="PTHR10196:SF57">
    <property type="entry name" value="XYLULOSE KINASE"/>
    <property type="match status" value="1"/>
</dbReference>
<name>A0A6J8DD64_MYTCO</name>
<dbReference type="GO" id="GO:0005829">
    <property type="term" value="C:cytosol"/>
    <property type="evidence" value="ECO:0007669"/>
    <property type="project" value="TreeGrafter"/>
</dbReference>
<evidence type="ECO:0000256" key="2">
    <source>
        <dbReference type="ARBA" id="ARBA00022679"/>
    </source>
</evidence>
<dbReference type="EMBL" id="CACVKT020007152">
    <property type="protein sequence ID" value="CAC5405985.1"/>
    <property type="molecule type" value="Genomic_DNA"/>
</dbReference>
<dbReference type="PANTHER" id="PTHR10196">
    <property type="entry name" value="SUGAR KINASE"/>
    <property type="match status" value="1"/>
</dbReference>
<feature type="domain" description="Carbohydrate kinase FGGY N-terminal" evidence="5">
    <location>
        <begin position="4"/>
        <end position="100"/>
    </location>
</feature>
<dbReference type="InterPro" id="IPR018485">
    <property type="entry name" value="FGGY_C"/>
</dbReference>